<organism evidence="1 2">
    <name type="scientific">Agathobaculum faecis</name>
    <dbReference type="NCBI Taxonomy" id="2763013"/>
    <lineage>
        <taxon>Bacteria</taxon>
        <taxon>Bacillati</taxon>
        <taxon>Bacillota</taxon>
        <taxon>Clostridia</taxon>
        <taxon>Eubacteriales</taxon>
        <taxon>Butyricicoccaceae</taxon>
        <taxon>Agathobaculum</taxon>
    </lineage>
</organism>
<dbReference type="AlphaFoldDB" id="A0A923LZ19"/>
<accession>A0A923LZ19</accession>
<keyword evidence="1" id="KW-0418">Kinase</keyword>
<dbReference type="RefSeq" id="WP_054327861.1">
    <property type="nucleotide sequence ID" value="NZ_JACOPL010000019.1"/>
</dbReference>
<proteinExistence type="predicted"/>
<keyword evidence="1" id="KW-0808">Transferase</keyword>
<comment type="caution">
    <text evidence="1">The sequence shown here is derived from an EMBL/GenBank/DDBJ whole genome shotgun (WGS) entry which is preliminary data.</text>
</comment>
<dbReference type="InterPro" id="IPR027417">
    <property type="entry name" value="P-loop_NTPase"/>
</dbReference>
<dbReference type="Gene3D" id="3.40.50.300">
    <property type="entry name" value="P-loop containing nucleotide triphosphate hydrolases"/>
    <property type="match status" value="1"/>
</dbReference>
<dbReference type="EMBL" id="JACOPL010000019">
    <property type="protein sequence ID" value="MBC5726559.1"/>
    <property type="molecule type" value="Genomic_DNA"/>
</dbReference>
<protein>
    <submittedName>
        <fullName evidence="1">Cytidylate kinase family protein</fullName>
    </submittedName>
</protein>
<dbReference type="Pfam" id="PF13189">
    <property type="entry name" value="Cytidylate_kin2"/>
    <property type="match status" value="1"/>
</dbReference>
<keyword evidence="2" id="KW-1185">Reference proteome</keyword>
<reference evidence="1" key="1">
    <citation type="submission" date="2020-08" db="EMBL/GenBank/DDBJ databases">
        <title>Genome public.</title>
        <authorList>
            <person name="Liu C."/>
            <person name="Sun Q."/>
        </authorList>
    </citation>
    <scope>NUCLEOTIDE SEQUENCE</scope>
    <source>
        <strain evidence="1">NSJ-28</strain>
    </source>
</reference>
<name>A0A923LZ19_9FIRM</name>
<dbReference type="GO" id="GO:0016301">
    <property type="term" value="F:kinase activity"/>
    <property type="evidence" value="ECO:0007669"/>
    <property type="project" value="UniProtKB-KW"/>
</dbReference>
<sequence>MEKIIITVGWWFGSRGREIEKKIAQKLRIPYYDKKLLVVVAKESGLALNFLQDMDEKHPYSLLHSLCLGQPNLEMGNCSISVERMTFRAQQEAVLHITSQGSRVIVGRAAGFRV</sequence>
<dbReference type="Proteomes" id="UP000606499">
    <property type="component" value="Unassembled WGS sequence"/>
</dbReference>
<evidence type="ECO:0000313" key="2">
    <source>
        <dbReference type="Proteomes" id="UP000606499"/>
    </source>
</evidence>
<evidence type="ECO:0000313" key="1">
    <source>
        <dbReference type="EMBL" id="MBC5726559.1"/>
    </source>
</evidence>
<gene>
    <name evidence="1" type="ORF">H8S45_13980</name>
</gene>